<dbReference type="Pfam" id="PF03534">
    <property type="entry name" value="SpvB"/>
    <property type="match status" value="1"/>
</dbReference>
<dbReference type="NCBIfam" id="TIGR01643">
    <property type="entry name" value="YD_repeat_2x"/>
    <property type="match status" value="2"/>
</dbReference>
<dbReference type="Pfam" id="PF25023">
    <property type="entry name" value="TEN_YD-shell"/>
    <property type="match status" value="1"/>
</dbReference>
<dbReference type="Gene3D" id="2.130.10.130">
    <property type="entry name" value="Integrin alpha, N-terminal"/>
    <property type="match status" value="1"/>
</dbReference>
<dbReference type="Pfam" id="PF13517">
    <property type="entry name" value="FG-GAP_3"/>
    <property type="match status" value="1"/>
</dbReference>
<evidence type="ECO:0000256" key="7">
    <source>
        <dbReference type="SAM" id="SignalP"/>
    </source>
</evidence>
<dbReference type="GO" id="GO:0005576">
    <property type="term" value="C:extracellular region"/>
    <property type="evidence" value="ECO:0007669"/>
    <property type="project" value="UniProtKB-SubCell"/>
</dbReference>
<dbReference type="Gene3D" id="3.90.1720.70">
    <property type="match status" value="1"/>
</dbReference>
<keyword evidence="3 7" id="KW-0732">Signal</keyword>
<comment type="caution">
    <text evidence="9">The sequence shown here is derived from an EMBL/GenBank/DDBJ whole genome shotgun (WGS) entry which is preliminary data.</text>
</comment>
<evidence type="ECO:0000256" key="5">
    <source>
        <dbReference type="ARBA" id="ARBA00023026"/>
    </source>
</evidence>
<dbReference type="InterPro" id="IPR006530">
    <property type="entry name" value="YD"/>
</dbReference>
<evidence type="ECO:0000259" key="8">
    <source>
        <dbReference type="Pfam" id="PF25023"/>
    </source>
</evidence>
<feature type="domain" description="Teneurin-like YD-shell" evidence="8">
    <location>
        <begin position="2051"/>
        <end position="2302"/>
    </location>
</feature>
<evidence type="ECO:0000313" key="9">
    <source>
        <dbReference type="EMBL" id="MBB6523442.1"/>
    </source>
</evidence>
<dbReference type="InterPro" id="IPR050708">
    <property type="entry name" value="T6SS_VgrG/RHS"/>
</dbReference>
<evidence type="ECO:0000256" key="3">
    <source>
        <dbReference type="ARBA" id="ARBA00022729"/>
    </source>
</evidence>
<dbReference type="Gene3D" id="2.180.10.10">
    <property type="entry name" value="RHS repeat-associated core"/>
    <property type="match status" value="2"/>
</dbReference>
<accession>A0A7X0MZR6</accession>
<feature type="chain" id="PRO_5031106560" evidence="7">
    <location>
        <begin position="20"/>
        <end position="2748"/>
    </location>
</feature>
<dbReference type="InterPro" id="IPR056823">
    <property type="entry name" value="TEN-like_YD-shell"/>
</dbReference>
<dbReference type="InterPro" id="IPR031325">
    <property type="entry name" value="RHS_repeat"/>
</dbReference>
<reference evidence="9 10" key="1">
    <citation type="submission" date="2020-08" db="EMBL/GenBank/DDBJ databases">
        <title>Genomic Encyclopedia of Type Strains, Phase IV (KMG-IV): sequencing the most valuable type-strain genomes for metagenomic binning, comparative biology and taxonomic classification.</title>
        <authorList>
            <person name="Goeker M."/>
        </authorList>
    </citation>
    <scope>NUCLEOTIDE SEQUENCE [LARGE SCALE GENOMIC DNA]</scope>
    <source>
        <strain evidence="9 10">DSM 22368</strain>
    </source>
</reference>
<dbReference type="InterPro" id="IPR003284">
    <property type="entry name" value="Sal_SpvB"/>
</dbReference>
<gene>
    <name evidence="9" type="ORF">HNR48_003744</name>
</gene>
<sequence>MKRVSFVNSFLLISSLALASVANAELKGNFEGNPWKEDEFVGWACEVGNTAPVRVEFFDGSNNRIHTLNTHSRAEYQVNEVCGLNPNSALNLRFNWKLSDRDLNVYCGQTISAYAVSGGERRHIKSRELVCDSRIVGNFEGAHLAHNQLTGWACQKGNEQAVRIRFTAQQGNAQEEKVNELLANIPGERAIAHPNHCNTVNSNFRFQWPLTDGFIQQHCGKTLHAYAYFNSDSDRIGSFSLPCPAPPKPTDIPDVSRVLNVPSYVTTESSFRISWGAVYPSAATYELQERFNNGAWRTIADQSNTIYQVPLRSQGGQYQYRVRACTSTKLCGGYRESRVVNLVTETQAKQRSAQVPIGNFEGAAGDALRGWACTLKQRQPIAMRLFFGEKGDFSNPYQTLSASTSSEQLIKDRCQLSSSSFNYRATRQLSVTERAQICGRSLSAYASTNGGIEHWVGTQTIPCEGGKPKADNASLIAPSEVFSDNSFQLRWSGFSGAIAVYELQERVPGGNWAQIQRSSSAQRTMVASKQLGSYQYRVRACSSSNECSAYVSKTVEVKRGGTTSGGVPALPAFPGGDDIGSLAGQFRVTESGASSYSVPIATTSGTAGVAPTISLQYSSQGGNGLAGVGWNLSGLSSISRCRQTHMVDGRAEAINFTDSDRFCLDGQRLISVAAPAGQSGRYYKTEVDNFATIVARGGSAATPAYFEVQRKDGSKSVYGNSSDSQQRASGQVINWAINRFEDSVGNPITFQYLDAGQGFRIDRINYAFGSGNSPQAYLRFSYEARSDVRSQYLAGVQSHRRVRLKTIESFNTGQLLRSYKLQYLAENNVARVGQDVLSNSRLRSIQECAAGNICLPATSFDWDVVASRSFGSEQRLNLSPLDNRFIASVKTIDVNGDGILDLVWLEADQDKRKGDIRNHFLYYSITSSNPGVSRVAQVAHHFRHAGLKQAFRMETLDYNNDGRQDVLIFDSSQNSHLDVNHGKWRLFMNTSNGYGPPRFDEENVNFPFNERRVSFMDINGDGLTDAAISSQSQNLFQAGRDDRYYLLQSSNESVYSYTPYSFGGPNKVSGTYNSRGQLAPGVCDQTIEIPAGDLNGDGQVDYLTEQYCGVLEYIQGPNEDIVTSQRTGRYRLSLTKAASNGYYLERFNTSFGLPDKDSVRFADMNADGLSDVLVSRHNGWFLYYSTGTGLADSGLGAVIPAASNTSEDQSVQLVDYNYDGYMDVVWRDGTTLYVKQWQPATRNFSTAIILSSSAVESGQNIVADLNGDGVLDFTTIDKRYLRQYNGSSPSSGSIVQITNGLGAVTRINYEPLSTSRHYSLWDRRFRGNGSDCDYICDTTQPFNGSDGLQNIMPLSAVIQLHGSMYVATRVQSSAPTEQDRNQLSAISYFYSEAKMQAGGRGFLGFRSLTTLDEQTRIETSTRYRQDWPFIGYPAETEVRLEDSHRISHSTNEWRLQGFNPSWVQQVRNGTATIGSLRPYIKRSSESNRDLNSGRELTGTTTENQYDAYGNPTNITTVTFGNGIRSEKRTVNTYSASGFSLEESRRLGRLSSTRVTTIREESGQPRAEQTRNSQFAYYSSGKLKGLLEKETVEPGGSQDQKLETTHHYDNFGNKTHTMSRGWDGGATVNRQSERLVYDAHGRYVDAQHQRFDGRNAEIKVLQVLARNHYGSITKSEDLNGVITDISYSPMGKQYSSKSSIQAWSRQYMQLADSQCLPGAAYKVLSESADGMQAQECFDRLGRSQRKLSRNLNGRWVAVDSYYDNLSRTVKVSEPYFVDGGQRHYSTMGYDRLGRVLGTQLPDGSISRINYNEFATTYTNGLNQTKLETRNALGELVRVQDHIGGFVLYRYDVNGQLARTEDSAGNAMTIVYDLLGRKTQMDDPDKGQWRYRYNAFGELIEQTDAKNQRTQLRYDTQGRMVSRSEGGLQSHWRYDTAAQGVGQLAQVSDNASYNRDYVYDNYGRLSQVHYKLPGLSDTQITGTTYDAFGRVFGQFDVAHPLLGNHGIKNIYNRYGYLEQVADTRSDGPVYLRNLEVDPRSQASKFQLGSGAIVTRRYDPKTGRLLNIDTESSSGAQLQALSYDWDVLGNLKHREERSGGKNLSETFKYDGLNRLTEAKLGNGQTKTVSYDAIGNIISKSDVGSYTYGESAGPHAVTSTSGAGQNNQYQYDANGNNTRTTGDMNRTIAYSHFDKATRIVKDGHTTEFSYDPDRSRYKRVDNNSSGQRSTTFYLGNVEIVQRANSVTEYKRRIAGVAIQTLRKTATIDQPGRQLHYLLQDHLGSLDVIIDEQSNIVQEFSFDAWGARRSGTDWAAMTQAQVNALVGQFTSQSINLSGLGAITTRGFTDHEMLDEVGIVHMNGRIYDAKLGRFLQADPHIDGTTNTQGFNRYSYLHNNPLNGTDPTGYFSLREWVAPIVAVVGAWLCQGCAIQGYIAVGAAAGAAGAAANGQNIFLGAFTGAVSAAAFYGIGQYFQSAGIENLLGVLDGDVSISSLTKFGGNWLTGGQIAGQISLHAMAGGVMSVLQGGKFGHGFISAGLTKGVLGKYGAGGYLKRALAHAVVGGTVSELTGGKFANGARTATYQYLFNELSKWSFKKLKESYPSNKGLSGGDVVDNAGGKVSSNFALRNTSKDPLVRANWSNTCAARMSYCLNKAGYPVPSPASLPSDIRALSSDGNGNYIYGASDMARYIEGVLGSPLTVKNDLSNITGKTGIIYFENYHIDLWDKKAMVGNTGSISNYIGKKKAFFWEVK</sequence>
<dbReference type="EMBL" id="JACHHT010000003">
    <property type="protein sequence ID" value="MBB6523442.1"/>
    <property type="molecule type" value="Genomic_DNA"/>
</dbReference>
<dbReference type="RefSeq" id="WP_166847837.1">
    <property type="nucleotide sequence ID" value="NZ_JAAONY010000003.1"/>
</dbReference>
<dbReference type="Pfam" id="PF05593">
    <property type="entry name" value="RHS_repeat"/>
    <property type="match status" value="1"/>
</dbReference>
<dbReference type="InterPro" id="IPR022385">
    <property type="entry name" value="Rhs_assc_core"/>
</dbReference>
<name>A0A7X0MZR6_9GAMM</name>
<dbReference type="InterPro" id="IPR028994">
    <property type="entry name" value="Integrin_alpha_N"/>
</dbReference>
<dbReference type="NCBIfam" id="TIGR03696">
    <property type="entry name" value="Rhs_assc_core"/>
    <property type="match status" value="1"/>
</dbReference>
<dbReference type="Gene3D" id="2.60.40.10">
    <property type="entry name" value="Immunoglobulins"/>
    <property type="match status" value="2"/>
</dbReference>
<keyword evidence="2" id="KW-0964">Secreted</keyword>
<evidence type="ECO:0000256" key="2">
    <source>
        <dbReference type="ARBA" id="ARBA00022525"/>
    </source>
</evidence>
<keyword evidence="4" id="KW-0677">Repeat</keyword>
<evidence type="ECO:0000256" key="1">
    <source>
        <dbReference type="ARBA" id="ARBA00004613"/>
    </source>
</evidence>
<feature type="signal peptide" evidence="7">
    <location>
        <begin position="1"/>
        <end position="19"/>
    </location>
</feature>
<feature type="region of interest" description="Disordered" evidence="6">
    <location>
        <begin position="1484"/>
        <end position="1509"/>
    </location>
</feature>
<protein>
    <submittedName>
        <fullName evidence="9">RHS repeat-associated protein</fullName>
    </submittedName>
</protein>
<dbReference type="SUPFAM" id="SSF69318">
    <property type="entry name" value="Integrin alpha N-terminal domain"/>
    <property type="match status" value="1"/>
</dbReference>
<dbReference type="InterPro" id="IPR013783">
    <property type="entry name" value="Ig-like_fold"/>
</dbReference>
<keyword evidence="5" id="KW-0843">Virulence</keyword>
<dbReference type="PANTHER" id="PTHR32305">
    <property type="match status" value="1"/>
</dbReference>
<dbReference type="PANTHER" id="PTHR32305:SF15">
    <property type="entry name" value="PROTEIN RHSA-RELATED"/>
    <property type="match status" value="1"/>
</dbReference>
<dbReference type="Proteomes" id="UP000528457">
    <property type="component" value="Unassembled WGS sequence"/>
</dbReference>
<feature type="compositionally biased region" description="Polar residues" evidence="6">
    <location>
        <begin position="1497"/>
        <end position="1509"/>
    </location>
</feature>
<evidence type="ECO:0000313" key="10">
    <source>
        <dbReference type="Proteomes" id="UP000528457"/>
    </source>
</evidence>
<evidence type="ECO:0000256" key="6">
    <source>
        <dbReference type="SAM" id="MobiDB-lite"/>
    </source>
</evidence>
<evidence type="ECO:0000256" key="4">
    <source>
        <dbReference type="ARBA" id="ARBA00022737"/>
    </source>
</evidence>
<dbReference type="InterPro" id="IPR025562">
    <property type="entry name" value="Tae4"/>
</dbReference>
<comment type="subcellular location">
    <subcellularLocation>
        <location evidence="1">Secreted</location>
    </subcellularLocation>
</comment>
<keyword evidence="10" id="KW-1185">Reference proteome</keyword>
<dbReference type="GO" id="GO:0005737">
    <property type="term" value="C:cytoplasm"/>
    <property type="evidence" value="ECO:0007669"/>
    <property type="project" value="InterPro"/>
</dbReference>
<dbReference type="InterPro" id="IPR013517">
    <property type="entry name" value="FG-GAP"/>
</dbReference>
<proteinExistence type="predicted"/>
<dbReference type="InParanoid" id="A0A7X0MZR6"/>
<dbReference type="Pfam" id="PF14113">
    <property type="entry name" value="Tae4"/>
    <property type="match status" value="1"/>
</dbReference>
<organism evidence="9 10">
    <name type="scientific">Pseudoteredinibacter isoporae</name>
    <dbReference type="NCBI Taxonomy" id="570281"/>
    <lineage>
        <taxon>Bacteria</taxon>
        <taxon>Pseudomonadati</taxon>
        <taxon>Pseudomonadota</taxon>
        <taxon>Gammaproteobacteria</taxon>
        <taxon>Cellvibrionales</taxon>
        <taxon>Cellvibrionaceae</taxon>
        <taxon>Pseudoteredinibacter</taxon>
    </lineage>
</organism>